<gene>
    <name evidence="1" type="ORF">F945_02597</name>
</gene>
<dbReference type="AlphaFoldDB" id="S3MUY2"/>
<evidence type="ECO:0000313" key="2">
    <source>
        <dbReference type="Proteomes" id="UP000014568"/>
    </source>
</evidence>
<dbReference type="Proteomes" id="UP000014568">
    <property type="component" value="Unassembled WGS sequence"/>
</dbReference>
<keyword evidence="2" id="KW-1185">Reference proteome</keyword>
<accession>S3MUY2</accession>
<evidence type="ECO:0000313" key="1">
    <source>
        <dbReference type="EMBL" id="EPF71565.1"/>
    </source>
</evidence>
<reference evidence="1 2" key="1">
    <citation type="submission" date="2013-06" db="EMBL/GenBank/DDBJ databases">
        <title>The Genome Sequence of Acinetobacter rudis CIP 110305.</title>
        <authorList>
            <consortium name="The Broad Institute Genome Sequencing Platform"/>
            <consortium name="The Broad Institute Genome Sequencing Center for Infectious Disease"/>
            <person name="Cerqueira G."/>
            <person name="Feldgarden M."/>
            <person name="Courvalin P."/>
            <person name="Perichon B."/>
            <person name="Grillot-Courvalin C."/>
            <person name="Clermont D."/>
            <person name="Rocha E."/>
            <person name="Yoon E.-J."/>
            <person name="Nemec A."/>
            <person name="Young S.K."/>
            <person name="Zeng Q."/>
            <person name="Gargeya S."/>
            <person name="Fitzgerald M."/>
            <person name="Abouelleil A."/>
            <person name="Alvarado L."/>
            <person name="Berlin A.M."/>
            <person name="Chapman S.B."/>
            <person name="Dewar J."/>
            <person name="Goldberg J."/>
            <person name="Griggs A."/>
            <person name="Gujja S."/>
            <person name="Hansen M."/>
            <person name="Howarth C."/>
            <person name="Imamovic A."/>
            <person name="Larimer J."/>
            <person name="McCowan C."/>
            <person name="Murphy C."/>
            <person name="Pearson M."/>
            <person name="Priest M."/>
            <person name="Roberts A."/>
            <person name="Saif S."/>
            <person name="Shea T."/>
            <person name="Sykes S."/>
            <person name="Wortman J."/>
            <person name="Nusbaum C."/>
            <person name="Birren B."/>
        </authorList>
    </citation>
    <scope>NUCLEOTIDE SEQUENCE [LARGE SCALE GENOMIC DNA]</scope>
    <source>
        <strain evidence="1 2">CIP 110305</strain>
    </source>
</reference>
<sequence length="54" mass="6172">MVGSIYYLARYYFDVQTPASNGCCVKDLSFLMMLDLIFSPFPKRNGRLSINLMA</sequence>
<dbReference type="EMBL" id="ATGI01000032">
    <property type="protein sequence ID" value="EPF71565.1"/>
    <property type="molecule type" value="Genomic_DNA"/>
</dbReference>
<protein>
    <submittedName>
        <fullName evidence="1">Uncharacterized protein</fullName>
    </submittedName>
</protein>
<name>S3MUY2_9GAMM</name>
<comment type="caution">
    <text evidence="1">The sequence shown here is derived from an EMBL/GenBank/DDBJ whole genome shotgun (WGS) entry which is preliminary data.</text>
</comment>
<dbReference type="HOGENOM" id="CLU_3039479_0_0_6"/>
<proteinExistence type="predicted"/>
<organism evidence="1 2">
    <name type="scientific">Acinetobacter rudis CIP 110305</name>
    <dbReference type="NCBI Taxonomy" id="421052"/>
    <lineage>
        <taxon>Bacteria</taxon>
        <taxon>Pseudomonadati</taxon>
        <taxon>Pseudomonadota</taxon>
        <taxon>Gammaproteobacteria</taxon>
        <taxon>Moraxellales</taxon>
        <taxon>Moraxellaceae</taxon>
        <taxon>Acinetobacter</taxon>
    </lineage>
</organism>
<dbReference type="PATRIC" id="fig|421052.3.peg.2539"/>